<dbReference type="PANTHER" id="PTHR23028">
    <property type="entry name" value="ACETYLTRANSFERASE"/>
    <property type="match status" value="1"/>
</dbReference>
<reference evidence="1 2" key="1">
    <citation type="submission" date="2024-04" db="EMBL/GenBank/DDBJ databases">
        <title>Biological Control Activity of Plant Growth Promoting Rhizobacteria Burkholderia pyrrocinia BX1 against Tobacco black shank Introduction Tobacco black shank (TBS) caused by the oomycete Phytophthora. nicotianae (P. nicotianae) has become a destructive soil.</title>
        <authorList>
            <person name="Liu X."/>
            <person name="Shu C."/>
        </authorList>
    </citation>
    <scope>NUCLEOTIDE SEQUENCE [LARGE SCALE GENOMIC DNA]</scope>
    <source>
        <strain evidence="1 2">BX1</strain>
    </source>
</reference>
<gene>
    <name evidence="1" type="ORF">WN985_28040</name>
</gene>
<dbReference type="RefSeq" id="WP_342310299.1">
    <property type="nucleotide sequence ID" value="NZ_CP150850.1"/>
</dbReference>
<evidence type="ECO:0000313" key="2">
    <source>
        <dbReference type="Proteomes" id="UP001484179"/>
    </source>
</evidence>
<protein>
    <recommendedName>
        <fullName evidence="3">Acyltransferase</fullName>
    </recommendedName>
</protein>
<dbReference type="Proteomes" id="UP001484179">
    <property type="component" value="Chromosome 2"/>
</dbReference>
<sequence>MSANKRHQPIYLNIQSARALAALAVVAYHLHVMPSGQAGIDVLFLISGFIMSCVAPHEGRDSLVKRLIRIVPLYRLSPPSVSTRSRCFVVTG</sequence>
<organism evidence="1 2">
    <name type="scientific">Burkholderia pyrrocinia</name>
    <name type="common">Pseudomonas pyrrocinia</name>
    <dbReference type="NCBI Taxonomy" id="60550"/>
    <lineage>
        <taxon>Bacteria</taxon>
        <taxon>Pseudomonadati</taxon>
        <taxon>Pseudomonadota</taxon>
        <taxon>Betaproteobacteria</taxon>
        <taxon>Burkholderiales</taxon>
        <taxon>Burkholderiaceae</taxon>
        <taxon>Burkholderia</taxon>
        <taxon>Burkholderia cepacia complex</taxon>
    </lineage>
</organism>
<name>A0ABZ3BMY1_BURPY</name>
<dbReference type="PANTHER" id="PTHR23028:SF53">
    <property type="entry name" value="ACYL_TRANSF_3 DOMAIN-CONTAINING PROTEIN"/>
    <property type="match status" value="1"/>
</dbReference>
<dbReference type="InterPro" id="IPR050879">
    <property type="entry name" value="Acyltransferase_3"/>
</dbReference>
<dbReference type="EMBL" id="CP150850">
    <property type="protein sequence ID" value="WZW56399.1"/>
    <property type="molecule type" value="Genomic_DNA"/>
</dbReference>
<proteinExistence type="predicted"/>
<evidence type="ECO:0008006" key="3">
    <source>
        <dbReference type="Google" id="ProtNLM"/>
    </source>
</evidence>
<keyword evidence="2" id="KW-1185">Reference proteome</keyword>
<accession>A0ABZ3BMY1</accession>
<evidence type="ECO:0000313" key="1">
    <source>
        <dbReference type="EMBL" id="WZW56399.1"/>
    </source>
</evidence>